<dbReference type="AlphaFoldDB" id="W2QRB1"/>
<reference evidence="2 3" key="2">
    <citation type="submission" date="2013-11" db="EMBL/GenBank/DDBJ databases">
        <title>The Genome Sequence of Phytophthora parasitica INRA-310.</title>
        <authorList>
            <consortium name="The Broad Institute Genomics Platform"/>
            <person name="Russ C."/>
            <person name="Tyler B."/>
            <person name="Panabieres F."/>
            <person name="Shan W."/>
            <person name="Tripathy S."/>
            <person name="Grunwald N."/>
            <person name="Machado M."/>
            <person name="Johnson C.S."/>
            <person name="Arredondo F."/>
            <person name="Hong C."/>
            <person name="Coffey M."/>
            <person name="Young S.K."/>
            <person name="Zeng Q."/>
            <person name="Gargeya S."/>
            <person name="Fitzgerald M."/>
            <person name="Abouelleil A."/>
            <person name="Alvarado L."/>
            <person name="Chapman S.B."/>
            <person name="Gainer-Dewar J."/>
            <person name="Goldberg J."/>
            <person name="Griggs A."/>
            <person name="Gujja S."/>
            <person name="Hansen M."/>
            <person name="Howarth C."/>
            <person name="Imamovic A."/>
            <person name="Ireland A."/>
            <person name="Larimer J."/>
            <person name="McCowan C."/>
            <person name="Murphy C."/>
            <person name="Pearson M."/>
            <person name="Poon T.W."/>
            <person name="Priest M."/>
            <person name="Roberts A."/>
            <person name="Saif S."/>
            <person name="Shea T."/>
            <person name="Sykes S."/>
            <person name="Wortman J."/>
            <person name="Nusbaum C."/>
            <person name="Birren B."/>
        </authorList>
    </citation>
    <scope>NUCLEOTIDE SEQUENCE [LARGE SCALE GENOMIC DNA]</scope>
    <source>
        <strain evidence="2 3">INRA-310</strain>
    </source>
</reference>
<proteinExistence type="predicted"/>
<evidence type="ECO:0000313" key="2">
    <source>
        <dbReference type="EMBL" id="ETN15044.1"/>
    </source>
</evidence>
<dbReference type="EMBL" id="KI669571">
    <property type="protein sequence ID" value="ETN15044.1"/>
    <property type="molecule type" value="Genomic_DNA"/>
</dbReference>
<organism evidence="2 3">
    <name type="scientific">Phytophthora nicotianae (strain INRA-310)</name>
    <name type="common">Phytophthora parasitica</name>
    <dbReference type="NCBI Taxonomy" id="761204"/>
    <lineage>
        <taxon>Eukaryota</taxon>
        <taxon>Sar</taxon>
        <taxon>Stramenopiles</taxon>
        <taxon>Oomycota</taxon>
        <taxon>Peronosporomycetes</taxon>
        <taxon>Peronosporales</taxon>
        <taxon>Peronosporaceae</taxon>
        <taxon>Phytophthora</taxon>
    </lineage>
</organism>
<feature type="compositionally biased region" description="Polar residues" evidence="1">
    <location>
        <begin position="41"/>
        <end position="50"/>
    </location>
</feature>
<sequence length="161" mass="17557">MFVEFVRGGRVRRACFIRNSVTRVQTTPSRTATAKKRGDRSPSSPETTASKKAKPNDDPMGVLLTMVGLLVSACKAEALIVSQSTKQLQGRGLSTTKYPMVYENALLRLNAKWASSLALSKSDYRGIWNSFSKNGSGSWTACVLKTFSVESRMTDQALQAG</sequence>
<protein>
    <submittedName>
        <fullName evidence="2">Uncharacterized protein</fullName>
    </submittedName>
</protein>
<evidence type="ECO:0000256" key="1">
    <source>
        <dbReference type="SAM" id="MobiDB-lite"/>
    </source>
</evidence>
<gene>
    <name evidence="2" type="ORF">PPTG_22058</name>
</gene>
<evidence type="ECO:0000313" key="3">
    <source>
        <dbReference type="Proteomes" id="UP000018817"/>
    </source>
</evidence>
<dbReference type="RefSeq" id="XP_008899913.1">
    <property type="nucleotide sequence ID" value="XM_008901665.1"/>
</dbReference>
<feature type="region of interest" description="Disordered" evidence="1">
    <location>
        <begin position="26"/>
        <end position="57"/>
    </location>
</feature>
<dbReference type="Proteomes" id="UP000018817">
    <property type="component" value="Unassembled WGS sequence"/>
</dbReference>
<name>W2QRB1_PHYN3</name>
<reference evidence="3" key="1">
    <citation type="submission" date="2011-12" db="EMBL/GenBank/DDBJ databases">
        <authorList>
            <consortium name="The Broad Institute Genome Sequencing Platform"/>
            <person name="Russ C."/>
            <person name="Tyler B."/>
            <person name="Panabieres F."/>
            <person name="Shan W."/>
            <person name="Tripathy S."/>
            <person name="Grunwald N."/>
            <person name="Machado M."/>
            <person name="Young S.K."/>
            <person name="Zeng Q."/>
            <person name="Gargeya S."/>
            <person name="Fitzgerald M."/>
            <person name="Haas B."/>
            <person name="Abouelleil A."/>
            <person name="Alvarado L."/>
            <person name="Arachchi H.M."/>
            <person name="Berlin A."/>
            <person name="Chapman S.B."/>
            <person name="Gearin G."/>
            <person name="Goldberg J."/>
            <person name="Griggs A."/>
            <person name="Gujja S."/>
            <person name="Hansen M."/>
            <person name="Heiman D."/>
            <person name="Howarth C."/>
            <person name="Larimer J."/>
            <person name="Lui A."/>
            <person name="MacDonald P.J.P."/>
            <person name="McCowen C."/>
            <person name="Montmayeur A."/>
            <person name="Murphy C."/>
            <person name="Neiman D."/>
            <person name="Pearson M."/>
            <person name="Priest M."/>
            <person name="Roberts A."/>
            <person name="Saif S."/>
            <person name="Shea T."/>
            <person name="Sisk P."/>
            <person name="Stolte C."/>
            <person name="Sykes S."/>
            <person name="Wortman J."/>
            <person name="Nusbaum C."/>
            <person name="Birren B."/>
        </authorList>
    </citation>
    <scope>NUCLEOTIDE SEQUENCE [LARGE SCALE GENOMIC DNA]</scope>
    <source>
        <strain evidence="3">INRA-310</strain>
    </source>
</reference>
<dbReference type="VEuPathDB" id="FungiDB:PPTG_22058"/>
<dbReference type="GeneID" id="20190657"/>
<accession>W2QRB1</accession>